<dbReference type="RefSeq" id="WP_094726584.1">
    <property type="nucleotide sequence ID" value="NZ_JBHLWS010000003.1"/>
</dbReference>
<evidence type="ECO:0000313" key="3">
    <source>
        <dbReference type="Proteomes" id="UP000243657"/>
    </source>
</evidence>
<comment type="caution">
    <text evidence="2">The sequence shown here is derived from an EMBL/GenBank/DDBJ whole genome shotgun (WGS) entry which is preliminary data.</text>
</comment>
<sequence length="61" mass="6748">MLALMLVFPGFAVNSSMNDSAASDAAQMMIWWSTVLARILTAVLALIFQIYAARKERDGIR</sequence>
<keyword evidence="3" id="KW-1185">Reference proteome</keyword>
<accession>A0A261F5U0</accession>
<dbReference type="AlphaFoldDB" id="A0A261F5U0"/>
<reference evidence="2 3" key="1">
    <citation type="journal article" date="2017" name="BMC Genomics">
        <title>Comparative genomic and phylogenomic analyses of the Bifidobacteriaceae family.</title>
        <authorList>
            <person name="Lugli G.A."/>
            <person name="Milani C."/>
            <person name="Turroni F."/>
            <person name="Duranti S."/>
            <person name="Mancabelli L."/>
            <person name="Mangifesta M."/>
            <person name="Ferrario C."/>
            <person name="Modesto M."/>
            <person name="Mattarelli P."/>
            <person name="Jiri K."/>
            <person name="van Sinderen D."/>
            <person name="Ventura M."/>
        </authorList>
    </citation>
    <scope>NUCLEOTIDE SEQUENCE [LARGE SCALE GENOMIC DNA]</scope>
    <source>
        <strain evidence="2 3">DSM 24762</strain>
    </source>
</reference>
<keyword evidence="1" id="KW-1133">Transmembrane helix</keyword>
<name>A0A261F5U0_9BIFI</name>
<dbReference type="EMBL" id="MWWT01000005">
    <property type="protein sequence ID" value="OZG54490.1"/>
    <property type="molecule type" value="Genomic_DNA"/>
</dbReference>
<protein>
    <submittedName>
        <fullName evidence="2">Uncharacterized protein</fullName>
    </submittedName>
</protein>
<gene>
    <name evidence="2" type="ORF">ALMA_0951</name>
</gene>
<evidence type="ECO:0000313" key="2">
    <source>
        <dbReference type="EMBL" id="OZG54490.1"/>
    </source>
</evidence>
<evidence type="ECO:0000256" key="1">
    <source>
        <dbReference type="SAM" id="Phobius"/>
    </source>
</evidence>
<dbReference type="Proteomes" id="UP000243657">
    <property type="component" value="Unassembled WGS sequence"/>
</dbReference>
<feature type="transmembrane region" description="Helical" evidence="1">
    <location>
        <begin position="35"/>
        <end position="53"/>
    </location>
</feature>
<keyword evidence="1" id="KW-0812">Transmembrane</keyword>
<keyword evidence="1" id="KW-0472">Membrane</keyword>
<proteinExistence type="predicted"/>
<organism evidence="2 3">
    <name type="scientific">Alloscardovia macacae</name>
    <dbReference type="NCBI Taxonomy" id="1160091"/>
    <lineage>
        <taxon>Bacteria</taxon>
        <taxon>Bacillati</taxon>
        <taxon>Actinomycetota</taxon>
        <taxon>Actinomycetes</taxon>
        <taxon>Bifidobacteriales</taxon>
        <taxon>Bifidobacteriaceae</taxon>
        <taxon>Alloscardovia</taxon>
    </lineage>
</organism>